<dbReference type="EMBL" id="CM037156">
    <property type="protein sequence ID" value="KAH7839075.1"/>
    <property type="molecule type" value="Genomic_DNA"/>
</dbReference>
<reference evidence="1 2" key="1">
    <citation type="journal article" date="2021" name="Hortic Res">
        <title>High-quality reference genome and annotation aids understanding of berry development for evergreen blueberry (Vaccinium darrowii).</title>
        <authorList>
            <person name="Yu J."/>
            <person name="Hulse-Kemp A.M."/>
            <person name="Babiker E."/>
            <person name="Staton M."/>
        </authorList>
    </citation>
    <scope>NUCLEOTIDE SEQUENCE [LARGE SCALE GENOMIC DNA]</scope>
    <source>
        <strain evidence="2">cv. NJ 8807/NJ 8810</strain>
        <tissue evidence="1">Young leaf</tissue>
    </source>
</reference>
<dbReference type="Proteomes" id="UP000828048">
    <property type="component" value="Chromosome 6"/>
</dbReference>
<name>A0ACB7XEN0_9ERIC</name>
<evidence type="ECO:0000313" key="2">
    <source>
        <dbReference type="Proteomes" id="UP000828048"/>
    </source>
</evidence>
<accession>A0ACB7XEN0</accession>
<gene>
    <name evidence="1" type="ORF">Vadar_034563</name>
</gene>
<evidence type="ECO:0000313" key="1">
    <source>
        <dbReference type="EMBL" id="KAH7839075.1"/>
    </source>
</evidence>
<keyword evidence="2" id="KW-1185">Reference proteome</keyword>
<sequence length="549" mass="62006">MARPPHRGRGRGRGRGGGRGRGRDGPPRGGGRFRAEAEVEESGTEVEESLTQDEVNEQEDAEDAADTQPPGGPEDRSLLVSFDTHVAAAIWQGQERSSLRLHHHPSYLNKWEVTDERMKEKIKNSGLLPLTLITQYICNSHRVSAFVERWHPETNSFHFDFGEMAPTLDDVDQLLGIPTYGLAVHMDDARDAKTLLKDLLGVSENQAKNALAEAKGGQAVTFDWLRMYFSELRESDTDERVTYCSRAYLLYVLGCTLLCDKTGSKVNVAPLALLEDLDRVSHYGWGASALAFLYRQLGQASRRDTKQLSGFLTLLEAWIDEHFPVFNPVANPDYTEDLPRALRWVSRRESGTSQSYYRKLLDDIGAEQVIFNPYQKRRQVVPSNAFYTGPIRAMHIVEPHLPDRVLRQFGLVQQIPADPIAPTRVSRGVKKYVVDYQWTAGYWSSPDYHSVPHSRRICTTPEMPWACSSDYLGWFRKVSHPRVGRGEGIVRGSIAERVDAVLQVVDKALGNDTLQPLELRAALKEVRDILRPTRTLTTYVRRRARGRGL</sequence>
<comment type="caution">
    <text evidence="1">The sequence shown here is derived from an EMBL/GenBank/DDBJ whole genome shotgun (WGS) entry which is preliminary data.</text>
</comment>
<protein>
    <submittedName>
        <fullName evidence="1">Uncharacterized protein</fullName>
    </submittedName>
</protein>
<proteinExistence type="predicted"/>
<organism evidence="1 2">
    <name type="scientific">Vaccinium darrowii</name>
    <dbReference type="NCBI Taxonomy" id="229202"/>
    <lineage>
        <taxon>Eukaryota</taxon>
        <taxon>Viridiplantae</taxon>
        <taxon>Streptophyta</taxon>
        <taxon>Embryophyta</taxon>
        <taxon>Tracheophyta</taxon>
        <taxon>Spermatophyta</taxon>
        <taxon>Magnoliopsida</taxon>
        <taxon>eudicotyledons</taxon>
        <taxon>Gunneridae</taxon>
        <taxon>Pentapetalae</taxon>
        <taxon>asterids</taxon>
        <taxon>Ericales</taxon>
        <taxon>Ericaceae</taxon>
        <taxon>Vaccinioideae</taxon>
        <taxon>Vaccinieae</taxon>
        <taxon>Vaccinium</taxon>
    </lineage>
</organism>